<dbReference type="EMBL" id="JAAGLQ010000598">
    <property type="protein sequence ID" value="NEA19256.1"/>
    <property type="molecule type" value="Genomic_DNA"/>
</dbReference>
<protein>
    <submittedName>
        <fullName evidence="1">Uncharacterized protein</fullName>
    </submittedName>
</protein>
<evidence type="ECO:0000313" key="2">
    <source>
        <dbReference type="Proteomes" id="UP000471293"/>
    </source>
</evidence>
<accession>A0A6N9UB43</accession>
<sequence length="67" mass="7529">MDEETRHLTGPADERLMCASCGRSADDATAPATWVCSVESGRRQYLCDVCARTHLRAIEGRLDSDWW</sequence>
<dbReference type="AlphaFoldDB" id="A0A6N9UB43"/>
<reference evidence="1 2" key="1">
    <citation type="submission" date="2020-01" db="EMBL/GenBank/DDBJ databases">
        <title>Insect and environment-associated Actinomycetes.</title>
        <authorList>
            <person name="Currrie C."/>
            <person name="Chevrette M."/>
            <person name="Carlson C."/>
            <person name="Stubbendieck R."/>
            <person name="Wendt-Pienkowski E."/>
        </authorList>
    </citation>
    <scope>NUCLEOTIDE SEQUENCE [LARGE SCALE GENOMIC DNA]</scope>
    <source>
        <strain evidence="1 2">SID11342</strain>
    </source>
</reference>
<evidence type="ECO:0000313" key="1">
    <source>
        <dbReference type="EMBL" id="NEA19256.1"/>
    </source>
</evidence>
<comment type="caution">
    <text evidence="1">The sequence shown here is derived from an EMBL/GenBank/DDBJ whole genome shotgun (WGS) entry which is preliminary data.</text>
</comment>
<name>A0A6N9UB43_STRHA</name>
<dbReference type="RefSeq" id="WP_164348557.1">
    <property type="nucleotide sequence ID" value="NZ_JAAGLQ010000598.1"/>
</dbReference>
<gene>
    <name evidence="1" type="ORF">G3I29_27990</name>
</gene>
<proteinExistence type="predicted"/>
<organism evidence="1 2">
    <name type="scientific">Streptomyces halstedii</name>
    <dbReference type="NCBI Taxonomy" id="1944"/>
    <lineage>
        <taxon>Bacteria</taxon>
        <taxon>Bacillati</taxon>
        <taxon>Actinomycetota</taxon>
        <taxon>Actinomycetes</taxon>
        <taxon>Kitasatosporales</taxon>
        <taxon>Streptomycetaceae</taxon>
        <taxon>Streptomyces</taxon>
    </lineage>
</organism>
<dbReference type="Proteomes" id="UP000471293">
    <property type="component" value="Unassembled WGS sequence"/>
</dbReference>